<name>A0A1B8YD21_9GAMM</name>
<gene>
    <name evidence="1" type="ORF">Phpb_04116</name>
</gene>
<sequence length="35" mass="4041">MDLLLDTNILLFMAYEPEKLKADIVSDYITVIPNK</sequence>
<comment type="caution">
    <text evidence="1">The sequence shown here is derived from an EMBL/GenBank/DDBJ whole genome shotgun (WGS) entry which is preliminary data.</text>
</comment>
<dbReference type="Proteomes" id="UP000092665">
    <property type="component" value="Unassembled WGS sequence"/>
</dbReference>
<protein>
    <submittedName>
        <fullName evidence="1">Uncharacterized protein</fullName>
    </submittedName>
</protein>
<keyword evidence="2" id="KW-1185">Reference proteome</keyword>
<evidence type="ECO:0000313" key="2">
    <source>
        <dbReference type="Proteomes" id="UP000092665"/>
    </source>
</evidence>
<organism evidence="1 2">
    <name type="scientific">Photorhabdus namnaonensis</name>
    <dbReference type="NCBI Taxonomy" id="1851568"/>
    <lineage>
        <taxon>Bacteria</taxon>
        <taxon>Pseudomonadati</taxon>
        <taxon>Pseudomonadota</taxon>
        <taxon>Gammaproteobacteria</taxon>
        <taxon>Enterobacterales</taxon>
        <taxon>Morganellaceae</taxon>
        <taxon>Photorhabdus</taxon>
    </lineage>
</organism>
<dbReference type="EMBL" id="LOIC01000088">
    <property type="protein sequence ID" value="OCA53064.1"/>
    <property type="molecule type" value="Genomic_DNA"/>
</dbReference>
<proteinExistence type="predicted"/>
<evidence type="ECO:0000313" key="1">
    <source>
        <dbReference type="EMBL" id="OCA53064.1"/>
    </source>
</evidence>
<reference evidence="2" key="1">
    <citation type="submission" date="2015-11" db="EMBL/GenBank/DDBJ databases">
        <authorList>
            <person name="Tobias N.J."/>
            <person name="Mishra B."/>
            <person name="Gupta D.K."/>
            <person name="Thines M."/>
            <person name="Stinear T.P."/>
            <person name="Bode H.B."/>
        </authorList>
    </citation>
    <scope>NUCLEOTIDE SEQUENCE [LARGE SCALE GENOMIC DNA]</scope>
    <source>
        <strain evidence="2">PB45.5</strain>
    </source>
</reference>
<dbReference type="AlphaFoldDB" id="A0A1B8YD21"/>
<accession>A0A1B8YD21</accession>